<gene>
    <name evidence="7" type="ORF">SAMN04488116_0799</name>
</gene>
<dbReference type="PANTHER" id="PTHR23531:SF1">
    <property type="entry name" value="QUINOLENE RESISTANCE PROTEIN NORA"/>
    <property type="match status" value="1"/>
</dbReference>
<keyword evidence="2 5" id="KW-0812">Transmembrane</keyword>
<sequence length="399" mass="42749">MPMSTAEINIKSSKKRLYSPKFILVCLGSLFFSASYNMLIPELPSYLASMGGAEYIGLIISLFTLTAGVSRPFSGKLTDTIGRKPVMLIGGLVCLVCGGLYTVFTSVFGFLLLRLFHGFSTGFTPTAASTYVSDIVPPNRLGEAMGIQGIAFSTGLALGPALGSLIKLHFSHEVLFYSSSLVSLVALVLIANLGETLSTRRRFKWNLLRVHKHEIIAKEALPSAVVTFLSYIAFGVVLTLIPDWTEAVGYTNKGVFFIVFTVASLLVRVVAGKLSDIHGRTKVIGIGMALLCVGLTLLAGIPSKNGLILGATVYGLGMGIVSPGINAWTIDLSKPNYKGKAIATMFIALEAGIGLGALVSGWYYGQSLQRIPIILVVCAFLSFIGICYLLLRSKRKKRS</sequence>
<proteinExistence type="predicted"/>
<dbReference type="PROSITE" id="PS50850">
    <property type="entry name" value="MFS"/>
    <property type="match status" value="1"/>
</dbReference>
<evidence type="ECO:0000256" key="2">
    <source>
        <dbReference type="ARBA" id="ARBA00022692"/>
    </source>
</evidence>
<dbReference type="InterPro" id="IPR020846">
    <property type="entry name" value="MFS_dom"/>
</dbReference>
<evidence type="ECO:0000256" key="3">
    <source>
        <dbReference type="ARBA" id="ARBA00022989"/>
    </source>
</evidence>
<dbReference type="PANTHER" id="PTHR23531">
    <property type="entry name" value="QUINOLENE RESISTANCE PROTEIN NORA"/>
    <property type="match status" value="1"/>
</dbReference>
<dbReference type="AlphaFoldDB" id="A0A1M5ILX5"/>
<evidence type="ECO:0000259" key="6">
    <source>
        <dbReference type="PROSITE" id="PS50850"/>
    </source>
</evidence>
<dbReference type="Proteomes" id="UP000184532">
    <property type="component" value="Unassembled WGS sequence"/>
</dbReference>
<dbReference type="InterPro" id="IPR011701">
    <property type="entry name" value="MFS"/>
</dbReference>
<protein>
    <submittedName>
        <fullName evidence="7">Predicted arabinose efflux permease, MFS family</fullName>
    </submittedName>
</protein>
<dbReference type="Gene3D" id="1.20.1250.20">
    <property type="entry name" value="MFS general substrate transporter like domains"/>
    <property type="match status" value="2"/>
</dbReference>
<feature type="transmembrane region" description="Helical" evidence="5">
    <location>
        <begin position="254"/>
        <end position="271"/>
    </location>
</feature>
<dbReference type="InterPro" id="IPR052714">
    <property type="entry name" value="MFS_Exporter"/>
</dbReference>
<comment type="subcellular location">
    <subcellularLocation>
        <location evidence="1">Membrane</location>
        <topology evidence="1">Multi-pass membrane protein</topology>
    </subcellularLocation>
</comment>
<feature type="transmembrane region" description="Helical" evidence="5">
    <location>
        <begin position="174"/>
        <end position="194"/>
    </location>
</feature>
<dbReference type="Pfam" id="PF07690">
    <property type="entry name" value="MFS_1"/>
    <property type="match status" value="2"/>
</dbReference>
<dbReference type="CDD" id="cd17489">
    <property type="entry name" value="MFS_YfcJ_like"/>
    <property type="match status" value="1"/>
</dbReference>
<evidence type="ECO:0000256" key="5">
    <source>
        <dbReference type="SAM" id="Phobius"/>
    </source>
</evidence>
<keyword evidence="3 5" id="KW-1133">Transmembrane helix</keyword>
<dbReference type="STRING" id="570519.SAMN04488116_0799"/>
<evidence type="ECO:0000256" key="4">
    <source>
        <dbReference type="ARBA" id="ARBA00023136"/>
    </source>
</evidence>
<feature type="transmembrane region" description="Helical" evidence="5">
    <location>
        <begin position="307"/>
        <end position="329"/>
    </location>
</feature>
<reference evidence="8" key="1">
    <citation type="submission" date="2016-11" db="EMBL/GenBank/DDBJ databases">
        <authorList>
            <person name="Varghese N."/>
            <person name="Submissions S."/>
        </authorList>
    </citation>
    <scope>NUCLEOTIDE SEQUENCE [LARGE SCALE GENOMIC DNA]</scope>
    <source>
        <strain evidence="8">DSM 22638</strain>
    </source>
</reference>
<dbReference type="InterPro" id="IPR036259">
    <property type="entry name" value="MFS_trans_sf"/>
</dbReference>
<keyword evidence="8" id="KW-1185">Reference proteome</keyword>
<dbReference type="PRINTS" id="PR01035">
    <property type="entry name" value="TCRTETA"/>
</dbReference>
<feature type="domain" description="Major facilitator superfamily (MFS) profile" evidence="6">
    <location>
        <begin position="21"/>
        <end position="397"/>
    </location>
</feature>
<keyword evidence="4 5" id="KW-0472">Membrane</keyword>
<feature type="transmembrane region" description="Helical" evidence="5">
    <location>
        <begin position="21"/>
        <end position="40"/>
    </location>
</feature>
<dbReference type="SUPFAM" id="SSF103473">
    <property type="entry name" value="MFS general substrate transporter"/>
    <property type="match status" value="1"/>
</dbReference>
<evidence type="ECO:0000313" key="7">
    <source>
        <dbReference type="EMBL" id="SHG29312.1"/>
    </source>
</evidence>
<feature type="transmembrane region" description="Helical" evidence="5">
    <location>
        <begin position="371"/>
        <end position="391"/>
    </location>
</feature>
<dbReference type="GO" id="GO:0016020">
    <property type="term" value="C:membrane"/>
    <property type="evidence" value="ECO:0007669"/>
    <property type="project" value="UniProtKB-SubCell"/>
</dbReference>
<name>A0A1M5ILX5_9FLAO</name>
<evidence type="ECO:0000313" key="8">
    <source>
        <dbReference type="Proteomes" id="UP000184532"/>
    </source>
</evidence>
<feature type="transmembrane region" description="Helical" evidence="5">
    <location>
        <begin position="215"/>
        <end position="242"/>
    </location>
</feature>
<feature type="transmembrane region" description="Helical" evidence="5">
    <location>
        <begin position="86"/>
        <end position="113"/>
    </location>
</feature>
<dbReference type="GO" id="GO:0022857">
    <property type="term" value="F:transmembrane transporter activity"/>
    <property type="evidence" value="ECO:0007669"/>
    <property type="project" value="InterPro"/>
</dbReference>
<evidence type="ECO:0000256" key="1">
    <source>
        <dbReference type="ARBA" id="ARBA00004141"/>
    </source>
</evidence>
<dbReference type="InterPro" id="IPR001958">
    <property type="entry name" value="Tet-R_TetA/multi-R_MdtG-like"/>
</dbReference>
<feature type="transmembrane region" description="Helical" evidence="5">
    <location>
        <begin position="283"/>
        <end position="301"/>
    </location>
</feature>
<feature type="transmembrane region" description="Helical" evidence="5">
    <location>
        <begin position="341"/>
        <end position="365"/>
    </location>
</feature>
<organism evidence="7 8">
    <name type="scientific">Flagellimonas flava</name>
    <dbReference type="NCBI Taxonomy" id="570519"/>
    <lineage>
        <taxon>Bacteria</taxon>
        <taxon>Pseudomonadati</taxon>
        <taxon>Bacteroidota</taxon>
        <taxon>Flavobacteriia</taxon>
        <taxon>Flavobacteriales</taxon>
        <taxon>Flavobacteriaceae</taxon>
        <taxon>Flagellimonas</taxon>
    </lineage>
</organism>
<dbReference type="EMBL" id="FQWL01000001">
    <property type="protein sequence ID" value="SHG29312.1"/>
    <property type="molecule type" value="Genomic_DNA"/>
</dbReference>
<accession>A0A1M5ILX5</accession>